<evidence type="ECO:0000313" key="4">
    <source>
        <dbReference type="Proteomes" id="UP001172778"/>
    </source>
</evidence>
<feature type="domain" description="RHS protein conserved region" evidence="2">
    <location>
        <begin position="104"/>
        <end position="139"/>
    </location>
</feature>
<organism evidence="3 4">
    <name type="scientific">Parachitinimonas caeni</name>
    <dbReference type="NCBI Taxonomy" id="3031301"/>
    <lineage>
        <taxon>Bacteria</taxon>
        <taxon>Pseudomonadati</taxon>
        <taxon>Pseudomonadota</taxon>
        <taxon>Betaproteobacteria</taxon>
        <taxon>Neisseriales</taxon>
        <taxon>Chitinibacteraceae</taxon>
        <taxon>Parachitinimonas</taxon>
    </lineage>
</organism>
<dbReference type="RefSeq" id="WP_284103363.1">
    <property type="nucleotide sequence ID" value="NZ_JARRAF010000100.1"/>
</dbReference>
<reference evidence="3" key="1">
    <citation type="submission" date="2023-03" db="EMBL/GenBank/DDBJ databases">
        <title>Chitinimonas shenzhenensis gen. nov., sp. nov., a novel member of family Burkholderiaceae isolated from activated sludge collected in Shen Zhen, China.</title>
        <authorList>
            <person name="Wang X."/>
        </authorList>
    </citation>
    <scope>NUCLEOTIDE SEQUENCE</scope>
    <source>
        <strain evidence="3">DQS-5</strain>
    </source>
</reference>
<name>A0ABT7E6G1_9NEIS</name>
<evidence type="ECO:0000313" key="3">
    <source>
        <dbReference type="EMBL" id="MDK2127045.1"/>
    </source>
</evidence>
<accession>A0ABT7E6G1</accession>
<evidence type="ECO:0000256" key="1">
    <source>
        <dbReference type="SAM" id="MobiDB-lite"/>
    </source>
</evidence>
<evidence type="ECO:0000259" key="2">
    <source>
        <dbReference type="Pfam" id="PF03527"/>
    </source>
</evidence>
<dbReference type="InterPro" id="IPR022385">
    <property type="entry name" value="Rhs_assc_core"/>
</dbReference>
<dbReference type="Gene3D" id="2.180.10.10">
    <property type="entry name" value="RHS repeat-associated core"/>
    <property type="match status" value="1"/>
</dbReference>
<feature type="region of interest" description="Disordered" evidence="1">
    <location>
        <begin position="1"/>
        <end position="23"/>
    </location>
</feature>
<comment type="caution">
    <text evidence="3">The sequence shown here is derived from an EMBL/GenBank/DDBJ whole genome shotgun (WGS) entry which is preliminary data.</text>
</comment>
<dbReference type="EMBL" id="JARRAF010000100">
    <property type="protein sequence ID" value="MDK2127045.1"/>
    <property type="molecule type" value="Genomic_DNA"/>
</dbReference>
<dbReference type="PANTHER" id="PTHR32305:SF15">
    <property type="entry name" value="PROTEIN RHSA-RELATED"/>
    <property type="match status" value="1"/>
</dbReference>
<dbReference type="NCBIfam" id="TIGR03696">
    <property type="entry name" value="Rhs_assc_core"/>
    <property type="match status" value="1"/>
</dbReference>
<dbReference type="InterPro" id="IPR001826">
    <property type="entry name" value="RHS"/>
</dbReference>
<dbReference type="PANTHER" id="PTHR32305">
    <property type="match status" value="1"/>
</dbReference>
<dbReference type="Pfam" id="PF03527">
    <property type="entry name" value="RHS"/>
    <property type="match status" value="1"/>
</dbReference>
<protein>
    <submittedName>
        <fullName evidence="3">RHS repeat-associated core domain-containing protein</fullName>
    </submittedName>
</protein>
<dbReference type="PRINTS" id="PR00394">
    <property type="entry name" value="RHSPROTEIN"/>
</dbReference>
<dbReference type="Proteomes" id="UP001172778">
    <property type="component" value="Unassembled WGS sequence"/>
</dbReference>
<sequence>LAQLSGPTPKPQPAPKLDTIQLDPTQRKILQALPLEQRAQARADMLASAHAIAQARRQMAAANEGEGEAEENEAAGDDGHQPGTVASADTNNGQASEATAPFHIYYYHPDQIGTPRELTNAAGQIVWRAEYLAWGNTLKLHWLTDVAPVEQPLRFQGQYYDEETGLHYNRFRYYDPDLGRFVSQDPIGLRGGINLFEYAPNPLEWIDPMGLSGRKEPTPWIPPGNSKEGWQHIDERHVSGTHASGHGDLFEPGTTQAELEKVCECLVKKGTRISDPNKRMQTYEKRMKVNGRRDRVRGVFDSHDGNRTITVFPVRSE</sequence>
<feature type="region of interest" description="Disordered" evidence="1">
    <location>
        <begin position="57"/>
        <end position="94"/>
    </location>
</feature>
<gene>
    <name evidence="3" type="ORF">PZA18_23680</name>
</gene>
<proteinExistence type="predicted"/>
<feature type="compositionally biased region" description="Acidic residues" evidence="1">
    <location>
        <begin position="65"/>
        <end position="76"/>
    </location>
</feature>
<feature type="non-terminal residue" evidence="3">
    <location>
        <position position="1"/>
    </location>
</feature>
<dbReference type="InterPro" id="IPR050708">
    <property type="entry name" value="T6SS_VgrG/RHS"/>
</dbReference>
<keyword evidence="4" id="KW-1185">Reference proteome</keyword>